<gene>
    <name evidence="4" type="primary">Rwdd1</name>
    <name evidence="4" type="ORF">A0J61_07793</name>
</gene>
<dbReference type="FunCoup" id="A0A1C7N564">
    <property type="interactions" value="230"/>
</dbReference>
<feature type="region of interest" description="Disordered" evidence="2">
    <location>
        <begin position="209"/>
        <end position="246"/>
    </location>
</feature>
<dbReference type="InterPro" id="IPR040213">
    <property type="entry name" value="GIR2-like"/>
</dbReference>
<dbReference type="InterPro" id="IPR032378">
    <property type="entry name" value="ZC3H15/TMA46_C"/>
</dbReference>
<dbReference type="AlphaFoldDB" id="A0A1C7N564"/>
<sequence>MTALSADYSEEQANELEALASIYPDEFTAISEKEFVVSVFPEEQDEENPRGLSLHVTYTPNYPDELPEYEIETIQGQIPQTYYAKIEKAVKNAAEESIGMAMIFTMVMAMKEELDNIVLDVKRAEEAEIEERKRKEEEAEQAKFNGTKVTVESFLEWKKKFDAEMKAKEAVLQAQREKELKGKLTGRQLFEQDKTLALSDAKYMDEGDVSVDASQFDKEERGGALDNKNEDEDENAVWKQFNNRED</sequence>
<evidence type="ECO:0000313" key="5">
    <source>
        <dbReference type="Proteomes" id="UP000093000"/>
    </source>
</evidence>
<feature type="domain" description="RWD" evidence="3">
    <location>
        <begin position="14"/>
        <end position="117"/>
    </location>
</feature>
<dbReference type="SUPFAM" id="SSF54495">
    <property type="entry name" value="UBC-like"/>
    <property type="match status" value="1"/>
</dbReference>
<organism evidence="4 5">
    <name type="scientific">Choanephora cucurbitarum</name>
    <dbReference type="NCBI Taxonomy" id="101091"/>
    <lineage>
        <taxon>Eukaryota</taxon>
        <taxon>Fungi</taxon>
        <taxon>Fungi incertae sedis</taxon>
        <taxon>Mucoromycota</taxon>
        <taxon>Mucoromycotina</taxon>
        <taxon>Mucoromycetes</taxon>
        <taxon>Mucorales</taxon>
        <taxon>Mucorineae</taxon>
        <taxon>Choanephoraceae</taxon>
        <taxon>Choanephoroideae</taxon>
        <taxon>Choanephora</taxon>
    </lineage>
</organism>
<name>A0A1C7N564_9FUNG</name>
<dbReference type="OrthoDB" id="277175at2759"/>
<accession>A0A1C7N564</accession>
<evidence type="ECO:0000313" key="4">
    <source>
        <dbReference type="EMBL" id="OBZ84157.1"/>
    </source>
</evidence>
<evidence type="ECO:0000259" key="3">
    <source>
        <dbReference type="PROSITE" id="PS50908"/>
    </source>
</evidence>
<dbReference type="Proteomes" id="UP000093000">
    <property type="component" value="Unassembled WGS sequence"/>
</dbReference>
<dbReference type="InterPro" id="IPR006575">
    <property type="entry name" value="RWD_dom"/>
</dbReference>
<comment type="caution">
    <text evidence="4">The sequence shown here is derived from an EMBL/GenBank/DDBJ whole genome shotgun (WGS) entry which is preliminary data.</text>
</comment>
<dbReference type="EMBL" id="LUGH01000548">
    <property type="protein sequence ID" value="OBZ84157.1"/>
    <property type="molecule type" value="Genomic_DNA"/>
</dbReference>
<dbReference type="CDD" id="cd23823">
    <property type="entry name" value="RWD_GCN2"/>
    <property type="match status" value="1"/>
</dbReference>
<dbReference type="Pfam" id="PF16543">
    <property type="entry name" value="DFRP_C"/>
    <property type="match status" value="1"/>
</dbReference>
<reference evidence="4 5" key="1">
    <citation type="submission" date="2016-03" db="EMBL/GenBank/DDBJ databases">
        <title>Choanephora cucurbitarum.</title>
        <authorList>
            <person name="Min B."/>
            <person name="Park H."/>
            <person name="Park J.-H."/>
            <person name="Shin H.-D."/>
            <person name="Choi I.-G."/>
        </authorList>
    </citation>
    <scope>NUCLEOTIDE SEQUENCE [LARGE SCALE GENOMIC DNA]</scope>
    <source>
        <strain evidence="4 5">KUS-F28377</strain>
    </source>
</reference>
<protein>
    <submittedName>
        <fullName evidence="4">RWD domain-containing protein 1</fullName>
    </submittedName>
</protein>
<dbReference type="SMART" id="SM00591">
    <property type="entry name" value="RWD"/>
    <property type="match status" value="1"/>
</dbReference>
<dbReference type="STRING" id="101091.A0A1C7N564"/>
<dbReference type="Gene3D" id="3.10.110.10">
    <property type="entry name" value="Ubiquitin Conjugating Enzyme"/>
    <property type="match status" value="1"/>
</dbReference>
<dbReference type="InterPro" id="IPR016135">
    <property type="entry name" value="UBQ-conjugating_enzyme/RWD"/>
</dbReference>
<dbReference type="InParanoid" id="A0A1C7N564"/>
<evidence type="ECO:0000256" key="2">
    <source>
        <dbReference type="SAM" id="MobiDB-lite"/>
    </source>
</evidence>
<keyword evidence="5" id="KW-1185">Reference proteome</keyword>
<keyword evidence="1" id="KW-0175">Coiled coil</keyword>
<feature type="coiled-coil region" evidence="1">
    <location>
        <begin position="107"/>
        <end position="178"/>
    </location>
</feature>
<evidence type="ECO:0000256" key="1">
    <source>
        <dbReference type="SAM" id="Coils"/>
    </source>
</evidence>
<dbReference type="PANTHER" id="PTHR12292">
    <property type="entry name" value="RWD DOMAIN-CONTAINING PROTEIN"/>
    <property type="match status" value="1"/>
</dbReference>
<proteinExistence type="predicted"/>
<dbReference type="PROSITE" id="PS50908">
    <property type="entry name" value="RWD"/>
    <property type="match status" value="1"/>
</dbReference>
<dbReference type="Pfam" id="PF05773">
    <property type="entry name" value="RWD"/>
    <property type="match status" value="1"/>
</dbReference>